<reference evidence="2 3" key="1">
    <citation type="journal article" date="2016" name="Nat. Commun.">
        <title>Ectomycorrhizal ecology is imprinted in the genome of the dominant symbiotic fungus Cenococcum geophilum.</title>
        <authorList>
            <consortium name="DOE Joint Genome Institute"/>
            <person name="Peter M."/>
            <person name="Kohler A."/>
            <person name="Ohm R.A."/>
            <person name="Kuo A."/>
            <person name="Krutzmann J."/>
            <person name="Morin E."/>
            <person name="Arend M."/>
            <person name="Barry K.W."/>
            <person name="Binder M."/>
            <person name="Choi C."/>
            <person name="Clum A."/>
            <person name="Copeland A."/>
            <person name="Grisel N."/>
            <person name="Haridas S."/>
            <person name="Kipfer T."/>
            <person name="LaButti K."/>
            <person name="Lindquist E."/>
            <person name="Lipzen A."/>
            <person name="Maire R."/>
            <person name="Meier B."/>
            <person name="Mihaltcheva S."/>
            <person name="Molinier V."/>
            <person name="Murat C."/>
            <person name="Poggeler S."/>
            <person name="Quandt C.A."/>
            <person name="Sperisen C."/>
            <person name="Tritt A."/>
            <person name="Tisserant E."/>
            <person name="Crous P.W."/>
            <person name="Henrissat B."/>
            <person name="Nehls U."/>
            <person name="Egli S."/>
            <person name="Spatafora J.W."/>
            <person name="Grigoriev I.V."/>
            <person name="Martin F.M."/>
        </authorList>
    </citation>
    <scope>NUCLEOTIDE SEQUENCE [LARGE SCALE GENOMIC DNA]</scope>
    <source>
        <strain evidence="2 3">CBS 459.81</strain>
    </source>
</reference>
<protein>
    <submittedName>
        <fullName evidence="2">Uncharacterized protein</fullName>
    </submittedName>
</protein>
<feature type="compositionally biased region" description="Basic and acidic residues" evidence="1">
    <location>
        <begin position="96"/>
        <end position="105"/>
    </location>
</feature>
<name>A0A8E2JA47_9PEZI</name>
<keyword evidence="3" id="KW-1185">Reference proteome</keyword>
<dbReference type="EMBL" id="KV745374">
    <property type="protein sequence ID" value="OCK75029.1"/>
    <property type="molecule type" value="Genomic_DNA"/>
</dbReference>
<gene>
    <name evidence="2" type="ORF">K432DRAFT_397611</name>
</gene>
<dbReference type="Proteomes" id="UP000250266">
    <property type="component" value="Unassembled WGS sequence"/>
</dbReference>
<proteinExistence type="predicted"/>
<feature type="region of interest" description="Disordered" evidence="1">
    <location>
        <begin position="79"/>
        <end position="107"/>
    </location>
</feature>
<accession>A0A8E2JA47</accession>
<evidence type="ECO:0000313" key="3">
    <source>
        <dbReference type="Proteomes" id="UP000250266"/>
    </source>
</evidence>
<dbReference type="AlphaFoldDB" id="A0A8E2JA47"/>
<sequence>MCHRRNNCCNRRHTQRHSQMASLLIAGIAVGAGKIHNKRAERKQQKAIKACNGELSYEKARRGAIQDATVAGSSNVAEVAEERQRRESVSSLKARAGWEEEKPPAYEDAAPAYEDIVGRGGWVEEKQRQRVF</sequence>
<evidence type="ECO:0000256" key="1">
    <source>
        <dbReference type="SAM" id="MobiDB-lite"/>
    </source>
</evidence>
<evidence type="ECO:0000313" key="2">
    <source>
        <dbReference type="EMBL" id="OCK75029.1"/>
    </source>
</evidence>
<organism evidence="2 3">
    <name type="scientific">Lepidopterella palustris CBS 459.81</name>
    <dbReference type="NCBI Taxonomy" id="1314670"/>
    <lineage>
        <taxon>Eukaryota</taxon>
        <taxon>Fungi</taxon>
        <taxon>Dikarya</taxon>
        <taxon>Ascomycota</taxon>
        <taxon>Pezizomycotina</taxon>
        <taxon>Dothideomycetes</taxon>
        <taxon>Pleosporomycetidae</taxon>
        <taxon>Mytilinidiales</taxon>
        <taxon>Argynnaceae</taxon>
        <taxon>Lepidopterella</taxon>
    </lineage>
</organism>